<keyword evidence="10" id="KW-0547">Nucleotide-binding</keyword>
<evidence type="ECO:0000256" key="2">
    <source>
        <dbReference type="ARBA" id="ARBA00004429"/>
    </source>
</evidence>
<comment type="subcellular location">
    <subcellularLocation>
        <location evidence="2">Cell inner membrane</location>
        <topology evidence="2">Multi-pass membrane protein</topology>
    </subcellularLocation>
</comment>
<evidence type="ECO:0000256" key="19">
    <source>
        <dbReference type="SAM" id="Phobius"/>
    </source>
</evidence>
<dbReference type="Gene3D" id="3.40.1110.10">
    <property type="entry name" value="Calcium-transporting ATPase, cytoplasmic domain N"/>
    <property type="match status" value="1"/>
</dbReference>
<dbReference type="GO" id="GO:0005524">
    <property type="term" value="F:ATP binding"/>
    <property type="evidence" value="ECO:0007669"/>
    <property type="project" value="UniProtKB-KW"/>
</dbReference>
<feature type="transmembrane region" description="Helical" evidence="19">
    <location>
        <begin position="272"/>
        <end position="292"/>
    </location>
</feature>
<evidence type="ECO:0000256" key="4">
    <source>
        <dbReference type="ARBA" id="ARBA00012786"/>
    </source>
</evidence>
<dbReference type="NCBIfam" id="TIGR01494">
    <property type="entry name" value="ATPase_P-type"/>
    <property type="match status" value="2"/>
</dbReference>
<dbReference type="EC" id="7.2.2.14" evidence="4"/>
<dbReference type="Gene3D" id="2.70.150.10">
    <property type="entry name" value="Calcium-transporting ATPase, cytoplasmic transduction domain A"/>
    <property type="match status" value="1"/>
</dbReference>
<dbReference type="SUPFAM" id="SSF81665">
    <property type="entry name" value="Calcium ATPase, transmembrane domain M"/>
    <property type="match status" value="1"/>
</dbReference>
<keyword evidence="6" id="KW-1003">Cell membrane</keyword>
<dbReference type="SUPFAM" id="SSF81660">
    <property type="entry name" value="Metal cation-transporting ATPase, ATP-binding domain N"/>
    <property type="match status" value="1"/>
</dbReference>
<dbReference type="GO" id="GO:0016887">
    <property type="term" value="F:ATP hydrolysis activity"/>
    <property type="evidence" value="ECO:0007669"/>
    <property type="project" value="InterPro"/>
</dbReference>
<feature type="transmembrane region" description="Helical" evidence="19">
    <location>
        <begin position="783"/>
        <end position="801"/>
    </location>
</feature>
<keyword evidence="15 19" id="KW-0472">Membrane</keyword>
<keyword evidence="14 19" id="KW-1133">Transmembrane helix</keyword>
<evidence type="ECO:0000256" key="12">
    <source>
        <dbReference type="ARBA" id="ARBA00022842"/>
    </source>
</evidence>
<feature type="transmembrane region" description="Helical" evidence="19">
    <location>
        <begin position="745"/>
        <end position="771"/>
    </location>
</feature>
<feature type="transmembrane region" description="Helical" evidence="19">
    <location>
        <begin position="103"/>
        <end position="122"/>
    </location>
</feature>
<dbReference type="PANTHER" id="PTHR42861">
    <property type="entry name" value="CALCIUM-TRANSPORTING ATPASE"/>
    <property type="match status" value="1"/>
</dbReference>
<gene>
    <name evidence="21" type="primary">mgtA</name>
    <name evidence="21" type="ORF">HMPREF9498_03246</name>
</gene>
<dbReference type="InterPro" id="IPR023214">
    <property type="entry name" value="HAD_sf"/>
</dbReference>
<evidence type="ECO:0000256" key="9">
    <source>
        <dbReference type="ARBA" id="ARBA00022692"/>
    </source>
</evidence>
<keyword evidence="12" id="KW-0460">Magnesium</keyword>
<evidence type="ECO:0000313" key="22">
    <source>
        <dbReference type="Proteomes" id="UP000004846"/>
    </source>
</evidence>
<feature type="domain" description="Cation-transporting P-type ATPase N-terminal" evidence="20">
    <location>
        <begin position="29"/>
        <end position="102"/>
    </location>
</feature>
<dbReference type="SMART" id="SM00831">
    <property type="entry name" value="Cation_ATPase_N"/>
    <property type="match status" value="1"/>
</dbReference>
<keyword evidence="7" id="KW-0997">Cell inner membrane</keyword>
<dbReference type="EMBL" id="AEBR01000110">
    <property type="protein sequence ID" value="EFM81307.1"/>
    <property type="molecule type" value="Genomic_DNA"/>
</dbReference>
<dbReference type="InterPro" id="IPR023298">
    <property type="entry name" value="ATPase_P-typ_TM_dom_sf"/>
</dbReference>
<dbReference type="SFLD" id="SFLDS00003">
    <property type="entry name" value="Haloacid_Dehalogenase"/>
    <property type="match status" value="1"/>
</dbReference>
<dbReference type="PRINTS" id="PR01836">
    <property type="entry name" value="MGATPASE"/>
</dbReference>
<dbReference type="InterPro" id="IPR023299">
    <property type="entry name" value="ATPase_P-typ_cyto_dom_N"/>
</dbReference>
<accession>A0A125W223</accession>
<dbReference type="InterPro" id="IPR001757">
    <property type="entry name" value="P_typ_ATPase"/>
</dbReference>
<sequence>MTTTLEEKKMMNKKTMDMRKATKDQELRKLALLSERELMMELRTSEKGLSNEDAEKRLEEFGPNEVSAQKPTPAIILFLSAFKDPFVYVLALLMVVSTLTKDFEAAIVMGVMILASVLIAFIQEYRSQKASLDLKELIENTAAVTREGITKEIPMDEIVPGDIVTLATGDMIPADAVLIWTKDLFVNQSSLTGESMPVEKFVDAGVDRQQTEVSALDMQDLVFMGTDVLSGQGKAIILKTGQHTFFGDIAKNATTQRGKTSFDLGLAKVSKFLLRMVMILFPIVFLINGLTKGAWGEAFFFAIAVAVGLTPEMLPMIVTSNLAKGALSLSKHKVIVKELAAIQNLGGMDVLCTDKTGTITEDRVVLVQHLNPLGDLSDEVLNLAYLNSSYQTGWKNLMDIAVINFYEEHQWKTPFKNVTKIDEIPFDFSRRRLTVVVNADDHQLMITKGAVEEMEEVCTHAQINGEIVPLSTAVREELRRVNVQMNKQGMRVLAVAVKKDVHKEAVYSVEDEKEMTLIGFMGFLDPAKESAVSAIRSLHEHGVNVKVLTGDNDIVAKKVCKDVGIEVSHVLLGSQIEAMTDEELRAQVEETNLFAKLNPMQKSKIIELLQAKGHTVGFMGDGINDAPALRKADVGISVDTAADITKDASSIILLEKSLNVLESGVIEGRKVFSNMMKYIKITISSNFGNVFSILVASAFLPFLPMLSLQLLIQNLIYDVAQLTIPWDNVDEEELLSPVRWETNGLAKFTVCIGPVSSIFDIITYLVMWFVFSANSLVTQHLFQTGWFMVGLVSQTLVVHMVRTRKIPFIQSRASMPVMLSSLGAILLGFLIVATPIREVFDFVKLPANYWPWFFGIIIAYMLTVEVAKRLYIKITKEWI</sequence>
<evidence type="ECO:0000259" key="20">
    <source>
        <dbReference type="SMART" id="SM00831"/>
    </source>
</evidence>
<dbReference type="HOGENOM" id="CLU_002360_6_3_9"/>
<feature type="transmembrane region" description="Helical" evidence="19">
    <location>
        <begin position="74"/>
        <end position="97"/>
    </location>
</feature>
<evidence type="ECO:0000256" key="8">
    <source>
        <dbReference type="ARBA" id="ARBA00022553"/>
    </source>
</evidence>
<dbReference type="NCBIfam" id="TIGR01524">
    <property type="entry name" value="ATPase-IIIB_Mg"/>
    <property type="match status" value="1"/>
</dbReference>
<dbReference type="SFLD" id="SFLDF00027">
    <property type="entry name" value="p-type_atpase"/>
    <property type="match status" value="1"/>
</dbReference>
<dbReference type="Gene3D" id="3.40.50.1000">
    <property type="entry name" value="HAD superfamily/HAD-like"/>
    <property type="match status" value="1"/>
</dbReference>
<evidence type="ECO:0000256" key="1">
    <source>
        <dbReference type="ARBA" id="ARBA00003954"/>
    </source>
</evidence>
<comment type="function">
    <text evidence="1">Mediates magnesium influx to the cytosol.</text>
</comment>
<dbReference type="InterPro" id="IPR006068">
    <property type="entry name" value="ATPase_P-typ_cation-transptr_C"/>
</dbReference>
<feature type="transmembrane region" description="Helical" evidence="19">
    <location>
        <begin position="849"/>
        <end position="867"/>
    </location>
</feature>
<organism evidence="21 22">
    <name type="scientific">Enterococcus faecalis TX4248</name>
    <dbReference type="NCBI Taxonomy" id="749495"/>
    <lineage>
        <taxon>Bacteria</taxon>
        <taxon>Bacillati</taxon>
        <taxon>Bacillota</taxon>
        <taxon>Bacilli</taxon>
        <taxon>Lactobacillales</taxon>
        <taxon>Enterococcaceae</taxon>
        <taxon>Enterococcus</taxon>
    </lineage>
</organism>
<feature type="region of interest" description="Disordered" evidence="18">
    <location>
        <begin position="1"/>
        <end position="21"/>
    </location>
</feature>
<proteinExistence type="inferred from homology"/>
<evidence type="ECO:0000256" key="18">
    <source>
        <dbReference type="SAM" id="MobiDB-lite"/>
    </source>
</evidence>
<dbReference type="InterPro" id="IPR018303">
    <property type="entry name" value="ATPase_P-typ_P_site"/>
</dbReference>
<dbReference type="Gene3D" id="1.20.1110.10">
    <property type="entry name" value="Calcium-transporting ATPase, transmembrane domain"/>
    <property type="match status" value="1"/>
</dbReference>
<dbReference type="Pfam" id="PF13246">
    <property type="entry name" value="Cation_ATPase"/>
    <property type="match status" value="1"/>
</dbReference>
<name>A0A125W223_ENTFL</name>
<dbReference type="InterPro" id="IPR008250">
    <property type="entry name" value="ATPase_P-typ_transduc_dom_A_sf"/>
</dbReference>
<evidence type="ECO:0000256" key="13">
    <source>
        <dbReference type="ARBA" id="ARBA00022967"/>
    </source>
</evidence>
<dbReference type="NCBIfam" id="NF011702">
    <property type="entry name" value="PRK15122.1"/>
    <property type="match status" value="1"/>
</dbReference>
<dbReference type="Pfam" id="PF00690">
    <property type="entry name" value="Cation_ATPase_N"/>
    <property type="match status" value="1"/>
</dbReference>
<dbReference type="Proteomes" id="UP000004846">
    <property type="component" value="Unassembled WGS sequence"/>
</dbReference>
<dbReference type="CDD" id="cd02077">
    <property type="entry name" value="P-type_ATPase_Mg"/>
    <property type="match status" value="1"/>
</dbReference>
<comment type="catalytic activity">
    <reaction evidence="17">
        <text>Mg(2+)(out) + ATP + H2O = Mg(2+)(in) + ADP + phosphate + H(+)</text>
        <dbReference type="Rhea" id="RHEA:10260"/>
        <dbReference type="ChEBI" id="CHEBI:15377"/>
        <dbReference type="ChEBI" id="CHEBI:15378"/>
        <dbReference type="ChEBI" id="CHEBI:18420"/>
        <dbReference type="ChEBI" id="CHEBI:30616"/>
        <dbReference type="ChEBI" id="CHEBI:43474"/>
        <dbReference type="ChEBI" id="CHEBI:456216"/>
        <dbReference type="EC" id="7.2.2.14"/>
    </reaction>
</comment>
<comment type="similarity">
    <text evidence="3">Belongs to the cation transport ATPase (P-type) (TC 3.A.3) family. Type IIIB subfamily.</text>
</comment>
<keyword evidence="21" id="KW-0378">Hydrolase</keyword>
<evidence type="ECO:0000256" key="17">
    <source>
        <dbReference type="ARBA" id="ARBA00047295"/>
    </source>
</evidence>
<dbReference type="GO" id="GO:0005886">
    <property type="term" value="C:plasma membrane"/>
    <property type="evidence" value="ECO:0007669"/>
    <property type="project" value="UniProtKB-SubCell"/>
</dbReference>
<comment type="caution">
    <text evidence="21">The sequence shown here is derived from an EMBL/GenBank/DDBJ whole genome shotgun (WGS) entry which is preliminary data.</text>
</comment>
<evidence type="ECO:0000256" key="3">
    <source>
        <dbReference type="ARBA" id="ARBA00008746"/>
    </source>
</evidence>
<dbReference type="SFLD" id="SFLDG00002">
    <property type="entry name" value="C1.7:_P-type_atpase_like"/>
    <property type="match status" value="1"/>
</dbReference>
<dbReference type="InterPro" id="IPR036412">
    <property type="entry name" value="HAD-like_sf"/>
</dbReference>
<dbReference type="Pfam" id="PF00689">
    <property type="entry name" value="Cation_ATPase_C"/>
    <property type="match status" value="1"/>
</dbReference>
<dbReference type="InterPro" id="IPR004014">
    <property type="entry name" value="ATPase_P-typ_cation-transptr_N"/>
</dbReference>
<reference evidence="21 22" key="1">
    <citation type="submission" date="2010-07" db="EMBL/GenBank/DDBJ databases">
        <authorList>
            <person name="Sid Ahmed O."/>
        </authorList>
    </citation>
    <scope>NUCLEOTIDE SEQUENCE [LARGE SCALE GENOMIC DNA]</scope>
    <source>
        <strain evidence="21 22">TX4248</strain>
    </source>
</reference>
<dbReference type="PROSITE" id="PS00154">
    <property type="entry name" value="ATPASE_E1_E2"/>
    <property type="match status" value="1"/>
</dbReference>
<evidence type="ECO:0000256" key="7">
    <source>
        <dbReference type="ARBA" id="ARBA00022519"/>
    </source>
</evidence>
<dbReference type="Pfam" id="PF00122">
    <property type="entry name" value="E1-E2_ATPase"/>
    <property type="match status" value="1"/>
</dbReference>
<evidence type="ECO:0000256" key="10">
    <source>
        <dbReference type="ARBA" id="ARBA00022741"/>
    </source>
</evidence>
<evidence type="ECO:0000256" key="6">
    <source>
        <dbReference type="ARBA" id="ARBA00022475"/>
    </source>
</evidence>
<evidence type="ECO:0000256" key="5">
    <source>
        <dbReference type="ARBA" id="ARBA00013555"/>
    </source>
</evidence>
<feature type="transmembrane region" description="Helical" evidence="19">
    <location>
        <begin position="813"/>
        <end position="837"/>
    </location>
</feature>
<dbReference type="SUPFAM" id="SSF81653">
    <property type="entry name" value="Calcium ATPase, transduction domain A"/>
    <property type="match status" value="1"/>
</dbReference>
<dbReference type="InterPro" id="IPR059000">
    <property type="entry name" value="ATPase_P-type_domA"/>
</dbReference>
<dbReference type="InterPro" id="IPR044492">
    <property type="entry name" value="P_typ_ATPase_HD_dom"/>
</dbReference>
<dbReference type="AlphaFoldDB" id="A0A125W223"/>
<keyword evidence="8" id="KW-0597">Phosphoprotein</keyword>
<evidence type="ECO:0000256" key="14">
    <source>
        <dbReference type="ARBA" id="ARBA00022989"/>
    </source>
</evidence>
<protein>
    <recommendedName>
        <fullName evidence="5">Magnesium-transporting ATPase, P-type 1</fullName>
        <ecNumber evidence="4">7.2.2.14</ecNumber>
    </recommendedName>
    <alternativeName>
        <fullName evidence="16">Mg(2+) transport ATPase, P-type 1</fullName>
    </alternativeName>
</protein>
<keyword evidence="13" id="KW-1278">Translocase</keyword>
<evidence type="ECO:0000256" key="15">
    <source>
        <dbReference type="ARBA" id="ARBA00023136"/>
    </source>
</evidence>
<keyword evidence="11" id="KW-0067">ATP-binding</keyword>
<evidence type="ECO:0000313" key="21">
    <source>
        <dbReference type="EMBL" id="EFM81307.1"/>
    </source>
</evidence>
<dbReference type="InterPro" id="IPR006415">
    <property type="entry name" value="P-type_ATPase_IIIB"/>
</dbReference>
<dbReference type="GO" id="GO:0015444">
    <property type="term" value="F:P-type magnesium transporter activity"/>
    <property type="evidence" value="ECO:0007669"/>
    <property type="project" value="UniProtKB-EC"/>
</dbReference>
<dbReference type="SUPFAM" id="SSF56784">
    <property type="entry name" value="HAD-like"/>
    <property type="match status" value="1"/>
</dbReference>
<evidence type="ECO:0000256" key="11">
    <source>
        <dbReference type="ARBA" id="ARBA00022840"/>
    </source>
</evidence>
<evidence type="ECO:0000256" key="16">
    <source>
        <dbReference type="ARBA" id="ARBA00029806"/>
    </source>
</evidence>
<keyword evidence="9 19" id="KW-0812">Transmembrane</keyword>